<accession>A0A6J4NTM4</accession>
<organism evidence="1">
    <name type="scientific">uncultured Nocardioidaceae bacterium</name>
    <dbReference type="NCBI Taxonomy" id="253824"/>
    <lineage>
        <taxon>Bacteria</taxon>
        <taxon>Bacillati</taxon>
        <taxon>Actinomycetota</taxon>
        <taxon>Actinomycetes</taxon>
        <taxon>Propionibacteriales</taxon>
        <taxon>Nocardioidaceae</taxon>
        <taxon>environmental samples</taxon>
    </lineage>
</organism>
<sequence>MSNETSSRTHPEAVTVERLIPADPEVIFDLLAHPERHSEFDGSGTVRRSLRSGRKVALGDSFGMSMKWGLPYATRNVVREYEENRLIAWQTLAPSPLDKVFTGRTWRYELEPVDDATLVRETWDTSTERPLTRTLIRKRLGGLTRRNMERTLERIEAAVTR</sequence>
<dbReference type="InterPro" id="IPR019587">
    <property type="entry name" value="Polyketide_cyclase/dehydratase"/>
</dbReference>
<reference evidence="1" key="1">
    <citation type="submission" date="2020-02" db="EMBL/GenBank/DDBJ databases">
        <authorList>
            <person name="Meier V. D."/>
        </authorList>
    </citation>
    <scope>NUCLEOTIDE SEQUENCE</scope>
    <source>
        <strain evidence="1">AVDCRST_MAG47</strain>
    </source>
</reference>
<dbReference type="EMBL" id="CADCUK010000211">
    <property type="protein sequence ID" value="CAA9397189.1"/>
    <property type="molecule type" value="Genomic_DNA"/>
</dbReference>
<dbReference type="Gene3D" id="3.30.530.20">
    <property type="match status" value="1"/>
</dbReference>
<dbReference type="AlphaFoldDB" id="A0A6J4NTM4"/>
<dbReference type="InterPro" id="IPR023393">
    <property type="entry name" value="START-like_dom_sf"/>
</dbReference>
<evidence type="ECO:0000313" key="1">
    <source>
        <dbReference type="EMBL" id="CAA9397189.1"/>
    </source>
</evidence>
<dbReference type="Pfam" id="PF10604">
    <property type="entry name" value="Polyketide_cyc2"/>
    <property type="match status" value="1"/>
</dbReference>
<protein>
    <recommendedName>
        <fullName evidence="2">Dimethyladenosine transferase</fullName>
    </recommendedName>
</protein>
<dbReference type="SUPFAM" id="SSF55961">
    <property type="entry name" value="Bet v1-like"/>
    <property type="match status" value="1"/>
</dbReference>
<name>A0A6J4NTM4_9ACTN</name>
<evidence type="ECO:0008006" key="2">
    <source>
        <dbReference type="Google" id="ProtNLM"/>
    </source>
</evidence>
<proteinExistence type="predicted"/>
<gene>
    <name evidence="1" type="ORF">AVDCRST_MAG47-3190</name>
</gene>